<reference evidence="1 2" key="1">
    <citation type="journal article" date="2015" name="Parasitol. Res.">
        <title>Viruses in close associations with free-living amoebae.</title>
        <authorList>
            <person name="Scheid P."/>
        </authorList>
    </citation>
    <scope>NUCLEOTIDE SEQUENCE [LARGE SCALE GENOMIC DNA]</scope>
    <source>
        <strain evidence="1">KlaHel</strain>
    </source>
</reference>
<accession>A0A0B5IX20</accession>
<proteinExistence type="predicted"/>
<protein>
    <recommendedName>
        <fullName evidence="3">F-box domain-containing protein</fullName>
    </recommendedName>
</protein>
<name>A0A0B5IX20_9VIRU</name>
<dbReference type="EMBL" id="KP136319">
    <property type="protein sequence ID" value="AJF97263.1"/>
    <property type="molecule type" value="Genomic_DNA"/>
</dbReference>
<dbReference type="KEGG" id="vg:23462180"/>
<evidence type="ECO:0000313" key="1">
    <source>
        <dbReference type="EMBL" id="AJF97263.1"/>
    </source>
</evidence>
<sequence length="149" mass="16245">MTIEQDPGAMVGSVVSPHAPSNVCEDVTLADLPREVLLHIVQFIEHPSDLLATRMAARLFDMIDVARRAAEWATCPAHAGAVIRSRAPVTSSQSRCLCTRTTRVGPSWGLRSLGDVSTSCGSSTNLSRYSFLPSTKRPSLFRILWPCFC</sequence>
<evidence type="ECO:0008006" key="3">
    <source>
        <dbReference type="Google" id="ProtNLM"/>
    </source>
</evidence>
<dbReference type="Proteomes" id="UP000202511">
    <property type="component" value="Segment"/>
</dbReference>
<dbReference type="RefSeq" id="YP_009119498.1">
    <property type="nucleotide sequence ID" value="NC_026440.1"/>
</dbReference>
<dbReference type="GeneID" id="23462180"/>
<organism evidence="1 2">
    <name type="scientific">Pandoravirus inopinatum</name>
    <dbReference type="NCBI Taxonomy" id="1605721"/>
    <lineage>
        <taxon>Viruses</taxon>
        <taxon>Pandoravirus</taxon>
    </lineage>
</organism>
<evidence type="ECO:0000313" key="2">
    <source>
        <dbReference type="Proteomes" id="UP000202511"/>
    </source>
</evidence>